<proteinExistence type="inferred from homology"/>
<evidence type="ECO:0000256" key="3">
    <source>
        <dbReference type="ARBA" id="ARBA00022927"/>
    </source>
</evidence>
<dbReference type="Pfam" id="PF04121">
    <property type="entry name" value="Nup84_Nup100"/>
    <property type="match status" value="1"/>
</dbReference>
<comment type="subunit">
    <text evidence="7">Part of the nuclear pore complex (NPC).</text>
</comment>
<keyword evidence="10" id="KW-1185">Reference proteome</keyword>
<comment type="function">
    <text evidence="7">Functions as a component of the nuclear pore complex (NPC).</text>
</comment>
<evidence type="ECO:0000256" key="6">
    <source>
        <dbReference type="ARBA" id="ARBA00023242"/>
    </source>
</evidence>
<evidence type="ECO:0000256" key="7">
    <source>
        <dbReference type="RuleBase" id="RU365072"/>
    </source>
</evidence>
<name>A0ABP0EN89_9ASCO</name>
<evidence type="ECO:0000256" key="4">
    <source>
        <dbReference type="ARBA" id="ARBA00023010"/>
    </source>
</evidence>
<evidence type="ECO:0000313" key="10">
    <source>
        <dbReference type="Proteomes" id="UP001497600"/>
    </source>
</evidence>
<keyword evidence="3" id="KW-0653">Protein transport</keyword>
<accession>A0ABP0EN89</accession>
<reference evidence="9 10" key="1">
    <citation type="submission" date="2024-01" db="EMBL/GenBank/DDBJ databases">
        <authorList>
            <consortium name="Genoscope - CEA"/>
            <person name="William W."/>
        </authorList>
    </citation>
    <scope>NUCLEOTIDE SEQUENCE [LARGE SCALE GENOMIC DNA]</scope>
    <source>
        <strain evidence="9 10">29B2s-10</strain>
    </source>
</reference>
<dbReference type="Gene3D" id="1.20.190.50">
    <property type="match status" value="1"/>
</dbReference>
<dbReference type="Gene3D" id="1.10.3450.20">
    <property type="match status" value="1"/>
</dbReference>
<dbReference type="InterPro" id="IPR007252">
    <property type="entry name" value="Nup84/Nup107"/>
</dbReference>
<keyword evidence="1 7" id="KW-0813">Transport</keyword>
<dbReference type="PANTHER" id="PTHR13003:SF2">
    <property type="entry name" value="NUCLEAR PORE COMPLEX PROTEIN NUP107"/>
    <property type="match status" value="1"/>
</dbReference>
<feature type="region of interest" description="Disordered" evidence="8">
    <location>
        <begin position="183"/>
        <end position="214"/>
    </location>
</feature>
<keyword evidence="6 7" id="KW-0539">Nucleus</keyword>
<evidence type="ECO:0000256" key="1">
    <source>
        <dbReference type="ARBA" id="ARBA00022448"/>
    </source>
</evidence>
<keyword evidence="5 7" id="KW-0906">Nuclear pore complex</keyword>
<gene>
    <name evidence="9" type="primary">NUP84</name>
    <name evidence="9" type="ORF">CAAN4_H20142</name>
</gene>
<evidence type="ECO:0000256" key="2">
    <source>
        <dbReference type="ARBA" id="ARBA00022816"/>
    </source>
</evidence>
<keyword evidence="2" id="KW-0509">mRNA transport</keyword>
<dbReference type="EMBL" id="OZ004260">
    <property type="protein sequence ID" value="CAK7921911.1"/>
    <property type="molecule type" value="Genomic_DNA"/>
</dbReference>
<dbReference type="PANTHER" id="PTHR13003">
    <property type="entry name" value="NUP107-RELATED"/>
    <property type="match status" value="1"/>
</dbReference>
<protein>
    <recommendedName>
        <fullName evidence="7">Nuclear pore complex protein</fullName>
    </recommendedName>
</protein>
<evidence type="ECO:0000256" key="5">
    <source>
        <dbReference type="ARBA" id="ARBA00023132"/>
    </source>
</evidence>
<evidence type="ECO:0000256" key="8">
    <source>
        <dbReference type="SAM" id="MobiDB-lite"/>
    </source>
</evidence>
<dbReference type="Proteomes" id="UP001497600">
    <property type="component" value="Chromosome H"/>
</dbReference>
<evidence type="ECO:0000313" key="9">
    <source>
        <dbReference type="EMBL" id="CAK7921911.1"/>
    </source>
</evidence>
<organism evidence="9 10">
    <name type="scientific">[Candida] anglica</name>
    <dbReference type="NCBI Taxonomy" id="148631"/>
    <lineage>
        <taxon>Eukaryota</taxon>
        <taxon>Fungi</taxon>
        <taxon>Dikarya</taxon>
        <taxon>Ascomycota</taxon>
        <taxon>Saccharomycotina</taxon>
        <taxon>Pichiomycetes</taxon>
        <taxon>Debaryomycetaceae</taxon>
        <taxon>Kurtzmaniella</taxon>
    </lineage>
</organism>
<comment type="similarity">
    <text evidence="7">Belongs to the nucleoporin Nup84/Nup107 family.</text>
</comment>
<sequence>MTIDSSVVFGVRNPLNGGVPTPTTATTTSSVVQQFASALQEYQLASSSGDPFEIINNFKAISAGEALKYGEASISNPSDEYIKETFETYDLETKMWHLVYILYSYRMGKDNEKLLPNYKFSSEDVKRHNFLYENRKIREVSLIINWLQENTKSVDTKQLATGSKWQATKSELANQSLNVLASNGSRSSTLKELDSDGPLRNNQQSLHPDDESADSQNFQLIYRLVLSNQIDDAVEVANNTGNFTLSLILLGAVHNYVDPVVDQQAFAQGEEEGMILEQDEELLNNDAPSGQKHKYLWRQTVYKLSQQTNINTYERLIYSYLCGGDVDANIKEAKGNWEEILLVYLNQLYVHKMGEFIISNLEKEGISNKEALAVSIPSPQNDGVDDILNVIQRNSNSIASEESRHPFRLICGGIMIEQVSTLLHNIIKQLSVEQQNSYIIRVVTHLSIFSLIIGGEDVIKSKDITKVISLYIAYLSTIKKEELIPSYLAYIPNESDARECYSLFLSSLTDPKERAKQIEISRQFFEPLGNEVGDVEMDIGVDDSTSSTSGDYEGKMVNVLRRTVERVMVETASHYAPNTSGISTDEEVDEIDFKLYRAVEWFYENKMYEDAISATITIIRRFLLCGKLNALKQFGKEKNFKQLIKDYDFDVNTKMFSSSSASTSVTEEDKEELIQYEVFIQGLALIDDWKKFLEESQINGAQTSKNLSFWKVPHVGNSIEKISSTLGKLTFNWFSRLISQDYSENVALFKEFRSIYIPYLVMELLQIYQYSRLNDWKYMRSAFKLINDIADDESNDLLTCFVNSGRLNEVLQKSGEIAAVASEIGIGGIFF</sequence>
<comment type="subcellular location">
    <subcellularLocation>
        <location evidence="7">Nucleus</location>
        <location evidence="7">Nuclear pore complex</location>
    </subcellularLocation>
    <subcellularLocation>
        <location evidence="7">Nucleus membrane</location>
    </subcellularLocation>
</comment>
<keyword evidence="4 7" id="KW-0811">Translocation</keyword>
<keyword evidence="7" id="KW-0472">Membrane</keyword>